<evidence type="ECO:0000256" key="5">
    <source>
        <dbReference type="ARBA" id="ARBA00022982"/>
    </source>
</evidence>
<dbReference type="SUPFAM" id="SSF158442">
    <property type="entry name" value="DsbB-like"/>
    <property type="match status" value="1"/>
</dbReference>
<proteinExistence type="inferred from homology"/>
<keyword evidence="10" id="KW-0143">Chaperone</keyword>
<evidence type="ECO:0000313" key="13">
    <source>
        <dbReference type="EMBL" id="OCS84556.1"/>
    </source>
</evidence>
<accession>A0A1C0YBJ0</accession>
<dbReference type="RefSeq" id="WP_066546464.1">
    <property type="nucleotide sequence ID" value="NZ_MASJ01000024.1"/>
</dbReference>
<dbReference type="NCBIfam" id="NF002849">
    <property type="entry name" value="PRK03113.1"/>
    <property type="match status" value="1"/>
</dbReference>
<feature type="transmembrane region" description="Helical" evidence="12">
    <location>
        <begin position="109"/>
        <end position="134"/>
    </location>
</feature>
<evidence type="ECO:0000256" key="9">
    <source>
        <dbReference type="ARBA" id="ARBA00023157"/>
    </source>
</evidence>
<keyword evidence="9" id="KW-1015">Disulfide bond</keyword>
<dbReference type="PANTHER" id="PTHR43469:SF1">
    <property type="entry name" value="SPBETA PROPHAGE-DERIVED DISULFIDE BOND FORMATION PROTEIN B"/>
    <property type="match status" value="1"/>
</dbReference>
<reference evidence="13 14" key="1">
    <citation type="submission" date="2016-07" db="EMBL/GenBank/DDBJ databases">
        <title>Caryophanon tenue genome sequencing.</title>
        <authorList>
            <person name="Verma A."/>
            <person name="Pal Y."/>
            <person name="Krishnamurthi S."/>
        </authorList>
    </citation>
    <scope>NUCLEOTIDE SEQUENCE [LARGE SCALE GENOMIC DNA]</scope>
    <source>
        <strain evidence="13 14">DSM 14152</strain>
    </source>
</reference>
<sequence length="142" mass="16211">MSKKVENSMLIMWTVSLVATLGSLYFSEIRDYEPCKLCWIQRIFMYPIAIMMTVAYIQKNPRIVVTTLVFSIIGGCISLYHYLIQKVSFFQDDAISCGAVPCTGMYINWFGFITIPFLALTAFTILTAVGFYILKQLKQEEA</sequence>
<evidence type="ECO:0000256" key="2">
    <source>
        <dbReference type="ARBA" id="ARBA00007602"/>
    </source>
</evidence>
<evidence type="ECO:0000256" key="6">
    <source>
        <dbReference type="ARBA" id="ARBA00022989"/>
    </source>
</evidence>
<evidence type="ECO:0000256" key="7">
    <source>
        <dbReference type="ARBA" id="ARBA00023002"/>
    </source>
</evidence>
<keyword evidence="14" id="KW-1185">Reference proteome</keyword>
<keyword evidence="4 12" id="KW-0812">Transmembrane</keyword>
<dbReference type="AlphaFoldDB" id="A0A1C0YBJ0"/>
<dbReference type="Proteomes" id="UP000093199">
    <property type="component" value="Unassembled WGS sequence"/>
</dbReference>
<evidence type="ECO:0000256" key="12">
    <source>
        <dbReference type="SAM" id="Phobius"/>
    </source>
</evidence>
<keyword evidence="11" id="KW-0676">Redox-active center</keyword>
<keyword evidence="5" id="KW-0249">Electron transport</keyword>
<dbReference type="InterPro" id="IPR012187">
    <property type="entry name" value="Disulphide_bond_form_BdbC"/>
</dbReference>
<gene>
    <name evidence="13" type="ORF">A6M13_15400</name>
</gene>
<dbReference type="GO" id="GO:0006457">
    <property type="term" value="P:protein folding"/>
    <property type="evidence" value="ECO:0007669"/>
    <property type="project" value="InterPro"/>
</dbReference>
<organism evidence="13 14">
    <name type="scientific">Caryophanon tenue</name>
    <dbReference type="NCBI Taxonomy" id="33978"/>
    <lineage>
        <taxon>Bacteria</taxon>
        <taxon>Bacillati</taxon>
        <taxon>Bacillota</taxon>
        <taxon>Bacilli</taxon>
        <taxon>Bacillales</taxon>
        <taxon>Caryophanaceae</taxon>
        <taxon>Caryophanon</taxon>
    </lineage>
</organism>
<dbReference type="GO" id="GO:0016020">
    <property type="term" value="C:membrane"/>
    <property type="evidence" value="ECO:0007669"/>
    <property type="project" value="UniProtKB-SubCell"/>
</dbReference>
<feature type="transmembrane region" description="Helical" evidence="12">
    <location>
        <begin position="64"/>
        <end position="83"/>
    </location>
</feature>
<keyword evidence="6 12" id="KW-1133">Transmembrane helix</keyword>
<evidence type="ECO:0000256" key="3">
    <source>
        <dbReference type="ARBA" id="ARBA00022448"/>
    </source>
</evidence>
<dbReference type="STRING" id="33978.A6M13_15400"/>
<evidence type="ECO:0000256" key="11">
    <source>
        <dbReference type="ARBA" id="ARBA00023284"/>
    </source>
</evidence>
<dbReference type="OrthoDB" id="158402at2"/>
<feature type="transmembrane region" description="Helical" evidence="12">
    <location>
        <begin position="9"/>
        <end position="27"/>
    </location>
</feature>
<dbReference type="PANTHER" id="PTHR43469">
    <property type="entry name" value="DISULFIDE FORMATION PROTEIN-RELATED"/>
    <property type="match status" value="1"/>
</dbReference>
<dbReference type="HAMAP" id="MF_00287">
    <property type="entry name" value="BdbC"/>
    <property type="match status" value="1"/>
</dbReference>
<evidence type="ECO:0000256" key="10">
    <source>
        <dbReference type="ARBA" id="ARBA00023186"/>
    </source>
</evidence>
<keyword evidence="8 12" id="KW-0472">Membrane</keyword>
<evidence type="ECO:0000313" key="14">
    <source>
        <dbReference type="Proteomes" id="UP000093199"/>
    </source>
</evidence>
<dbReference type="EMBL" id="MASJ01000024">
    <property type="protein sequence ID" value="OCS84556.1"/>
    <property type="molecule type" value="Genomic_DNA"/>
</dbReference>
<comment type="subcellular location">
    <subcellularLocation>
        <location evidence="1">Membrane</location>
        <topology evidence="1">Multi-pass membrane protein</topology>
    </subcellularLocation>
</comment>
<dbReference type="Pfam" id="PF02600">
    <property type="entry name" value="DsbB"/>
    <property type="match status" value="1"/>
</dbReference>
<evidence type="ECO:0000256" key="1">
    <source>
        <dbReference type="ARBA" id="ARBA00004141"/>
    </source>
</evidence>
<keyword evidence="7" id="KW-0560">Oxidoreductase</keyword>
<comment type="caution">
    <text evidence="13">The sequence shown here is derived from an EMBL/GenBank/DDBJ whole genome shotgun (WGS) entry which is preliminary data.</text>
</comment>
<dbReference type="PIRSF" id="PIRSF036659">
    <property type="entry name" value="BdbC"/>
    <property type="match status" value="1"/>
</dbReference>
<dbReference type="InterPro" id="IPR023380">
    <property type="entry name" value="DsbB-like_sf"/>
</dbReference>
<feature type="transmembrane region" description="Helical" evidence="12">
    <location>
        <begin position="39"/>
        <end position="57"/>
    </location>
</feature>
<name>A0A1C0YBJ0_9BACL</name>
<keyword evidence="3" id="KW-0813">Transport</keyword>
<dbReference type="Gene3D" id="1.20.1550.10">
    <property type="entry name" value="DsbB-like"/>
    <property type="match status" value="1"/>
</dbReference>
<protein>
    <submittedName>
        <fullName evidence="13">Disulfide bond formation protein DsbB</fullName>
    </submittedName>
</protein>
<evidence type="ECO:0000256" key="8">
    <source>
        <dbReference type="ARBA" id="ARBA00023136"/>
    </source>
</evidence>
<evidence type="ECO:0000256" key="4">
    <source>
        <dbReference type="ARBA" id="ARBA00022692"/>
    </source>
</evidence>
<comment type="similarity">
    <text evidence="2">Belongs to the DsbB family. BdbC subfamily.</text>
</comment>
<dbReference type="GO" id="GO:0015035">
    <property type="term" value="F:protein-disulfide reductase activity"/>
    <property type="evidence" value="ECO:0007669"/>
    <property type="project" value="InterPro"/>
</dbReference>
<dbReference type="InterPro" id="IPR003752">
    <property type="entry name" value="DiS_bond_form_DsbB/BdbC"/>
</dbReference>